<dbReference type="SUPFAM" id="SSF53098">
    <property type="entry name" value="Ribonuclease H-like"/>
    <property type="match status" value="1"/>
</dbReference>
<organism evidence="2 3">
    <name type="scientific">Cercophora scortea</name>
    <dbReference type="NCBI Taxonomy" id="314031"/>
    <lineage>
        <taxon>Eukaryota</taxon>
        <taxon>Fungi</taxon>
        <taxon>Dikarya</taxon>
        <taxon>Ascomycota</taxon>
        <taxon>Pezizomycotina</taxon>
        <taxon>Sordariomycetes</taxon>
        <taxon>Sordariomycetidae</taxon>
        <taxon>Sordariales</taxon>
        <taxon>Lasiosphaeriaceae</taxon>
        <taxon>Cercophora</taxon>
    </lineage>
</organism>
<feature type="region of interest" description="Disordered" evidence="1">
    <location>
        <begin position="373"/>
        <end position="394"/>
    </location>
</feature>
<dbReference type="InterPro" id="IPR012337">
    <property type="entry name" value="RNaseH-like_sf"/>
</dbReference>
<dbReference type="GO" id="GO:0003676">
    <property type="term" value="F:nucleic acid binding"/>
    <property type="evidence" value="ECO:0007669"/>
    <property type="project" value="InterPro"/>
</dbReference>
<name>A0AAE0M6H5_9PEZI</name>
<feature type="region of interest" description="Disordered" evidence="1">
    <location>
        <begin position="1"/>
        <end position="31"/>
    </location>
</feature>
<evidence type="ECO:0008006" key="4">
    <source>
        <dbReference type="Google" id="ProtNLM"/>
    </source>
</evidence>
<feature type="compositionally biased region" description="Polar residues" evidence="1">
    <location>
        <begin position="1"/>
        <end position="17"/>
    </location>
</feature>
<dbReference type="InterPro" id="IPR036397">
    <property type="entry name" value="RNaseH_sf"/>
</dbReference>
<protein>
    <recommendedName>
        <fullName evidence="4">RNase H type-1 domain-containing protein</fullName>
    </recommendedName>
</protein>
<dbReference type="AlphaFoldDB" id="A0AAE0M6H5"/>
<dbReference type="Proteomes" id="UP001286456">
    <property type="component" value="Unassembled WGS sequence"/>
</dbReference>
<gene>
    <name evidence="2" type="ORF">B0T19DRAFT_445487</name>
</gene>
<reference evidence="2" key="1">
    <citation type="journal article" date="2023" name="Mol. Phylogenet. Evol.">
        <title>Genome-scale phylogeny and comparative genomics of the fungal order Sordariales.</title>
        <authorList>
            <person name="Hensen N."/>
            <person name="Bonometti L."/>
            <person name="Westerberg I."/>
            <person name="Brannstrom I.O."/>
            <person name="Guillou S."/>
            <person name="Cros-Aarteil S."/>
            <person name="Calhoun S."/>
            <person name="Haridas S."/>
            <person name="Kuo A."/>
            <person name="Mondo S."/>
            <person name="Pangilinan J."/>
            <person name="Riley R."/>
            <person name="LaButti K."/>
            <person name="Andreopoulos B."/>
            <person name="Lipzen A."/>
            <person name="Chen C."/>
            <person name="Yan M."/>
            <person name="Daum C."/>
            <person name="Ng V."/>
            <person name="Clum A."/>
            <person name="Steindorff A."/>
            <person name="Ohm R.A."/>
            <person name="Martin F."/>
            <person name="Silar P."/>
            <person name="Natvig D.O."/>
            <person name="Lalanne C."/>
            <person name="Gautier V."/>
            <person name="Ament-Velasquez S.L."/>
            <person name="Kruys A."/>
            <person name="Hutchinson M.I."/>
            <person name="Powell A.J."/>
            <person name="Barry K."/>
            <person name="Miller A.N."/>
            <person name="Grigoriev I.V."/>
            <person name="Debuchy R."/>
            <person name="Gladieux P."/>
            <person name="Hiltunen Thoren M."/>
            <person name="Johannesson H."/>
        </authorList>
    </citation>
    <scope>NUCLEOTIDE SEQUENCE</scope>
    <source>
        <strain evidence="2">SMH4131-1</strain>
    </source>
</reference>
<evidence type="ECO:0000256" key="1">
    <source>
        <dbReference type="SAM" id="MobiDB-lite"/>
    </source>
</evidence>
<reference evidence="2" key="2">
    <citation type="submission" date="2023-06" db="EMBL/GenBank/DDBJ databases">
        <authorList>
            <consortium name="Lawrence Berkeley National Laboratory"/>
            <person name="Haridas S."/>
            <person name="Hensen N."/>
            <person name="Bonometti L."/>
            <person name="Westerberg I."/>
            <person name="Brannstrom I.O."/>
            <person name="Guillou S."/>
            <person name="Cros-Aarteil S."/>
            <person name="Calhoun S."/>
            <person name="Kuo A."/>
            <person name="Mondo S."/>
            <person name="Pangilinan J."/>
            <person name="Riley R."/>
            <person name="Labutti K."/>
            <person name="Andreopoulos B."/>
            <person name="Lipzen A."/>
            <person name="Chen C."/>
            <person name="Yanf M."/>
            <person name="Daum C."/>
            <person name="Ng V."/>
            <person name="Clum A."/>
            <person name="Steindorff A."/>
            <person name="Ohm R."/>
            <person name="Martin F."/>
            <person name="Silar P."/>
            <person name="Natvig D."/>
            <person name="Lalanne C."/>
            <person name="Gautier V."/>
            <person name="Ament-Velasquez S.L."/>
            <person name="Kruys A."/>
            <person name="Hutchinson M.I."/>
            <person name="Powell A.J."/>
            <person name="Barry K."/>
            <person name="Miller A.N."/>
            <person name="Grigoriev I.V."/>
            <person name="Debuchy R."/>
            <person name="Gladieux P."/>
            <person name="Thoren M.H."/>
            <person name="Johannesson H."/>
        </authorList>
    </citation>
    <scope>NUCLEOTIDE SEQUENCE</scope>
    <source>
        <strain evidence="2">SMH4131-1</strain>
    </source>
</reference>
<proteinExistence type="predicted"/>
<comment type="caution">
    <text evidence="2">The sequence shown here is derived from an EMBL/GenBank/DDBJ whole genome shotgun (WGS) entry which is preliminary data.</text>
</comment>
<keyword evidence="3" id="KW-1185">Reference proteome</keyword>
<evidence type="ECO:0000313" key="3">
    <source>
        <dbReference type="Proteomes" id="UP001286456"/>
    </source>
</evidence>
<dbReference type="EMBL" id="JAUEPO010000006">
    <property type="protein sequence ID" value="KAK3319684.1"/>
    <property type="molecule type" value="Genomic_DNA"/>
</dbReference>
<accession>A0AAE0M6H5</accession>
<dbReference type="Gene3D" id="3.30.420.10">
    <property type="entry name" value="Ribonuclease H-like superfamily/Ribonuclease H"/>
    <property type="match status" value="1"/>
</dbReference>
<sequence length="516" mass="54205">MPPSQGLTFSPQASQMASDRRPNRQHQPKAGTKPLFGEVFICCGNLGRSTAILEAQYADRHVNWGVTNLELSIHSDASFNYSSRAGGFGMAYHNLALGSRDNGVEVSKGWPTKPGTMKDPNHGESLGINQAMHEINNILTASGLAATNGHPKTPIKVRIFSDSATILEALRARANNQFKKTGSSYSDTIDAIVDESHRIRNLPGFDVTLQFHWIPGHTAHGQTYIRLNHAADHAAKRARKLSTTFATFNREPVALDGRTSVVYHLENDFTVAQALTASLGATAGPEPSHLAAEANVRHVPVGELLSFSAVTVTIDDDAAGSVLVGEASSGGRTHVAAVNGAGDFEAEEISSTAATSANAAAVSVGKTFKDSTTVAGLNDQDNTGTTSSGESLDTMTNEVATGDDAGALSAGEESGEMLILASNARNDVGATLAEETSVVTTTHFTAVLAEATLASGEAVPPAISCNGPGLADDALCLQGDEDESTMQALVDAQLALEMHTWMAQRKDQDRAFRAVV</sequence>
<evidence type="ECO:0000313" key="2">
    <source>
        <dbReference type="EMBL" id="KAK3319684.1"/>
    </source>
</evidence>